<dbReference type="Proteomes" id="UP000656548">
    <property type="component" value="Unassembled WGS sequence"/>
</dbReference>
<name>A0ABR9LKD8_9PSEU</name>
<dbReference type="PANTHER" id="PTHR47691:SF3">
    <property type="entry name" value="HTH-TYPE TRANSCRIPTIONAL REGULATOR RV0890C-RELATED"/>
    <property type="match status" value="1"/>
</dbReference>
<evidence type="ECO:0000313" key="6">
    <source>
        <dbReference type="Proteomes" id="UP000656548"/>
    </source>
</evidence>
<evidence type="ECO:0000256" key="3">
    <source>
        <dbReference type="PROSITE-ProRule" id="PRU01091"/>
    </source>
</evidence>
<dbReference type="InterPro" id="IPR011990">
    <property type="entry name" value="TPR-like_helical_dom_sf"/>
</dbReference>
<dbReference type="Pfam" id="PF13401">
    <property type="entry name" value="AAA_22"/>
    <property type="match status" value="1"/>
</dbReference>
<proteinExistence type="inferred from homology"/>
<dbReference type="Pfam" id="PF03704">
    <property type="entry name" value="BTAD"/>
    <property type="match status" value="1"/>
</dbReference>
<evidence type="ECO:0000259" key="4">
    <source>
        <dbReference type="PROSITE" id="PS51755"/>
    </source>
</evidence>
<dbReference type="SUPFAM" id="SSF48452">
    <property type="entry name" value="TPR-like"/>
    <property type="match status" value="2"/>
</dbReference>
<dbReference type="CDD" id="cd15831">
    <property type="entry name" value="BTAD"/>
    <property type="match status" value="1"/>
</dbReference>
<feature type="domain" description="OmpR/PhoB-type" evidence="4">
    <location>
        <begin position="1"/>
        <end position="91"/>
    </location>
</feature>
<dbReference type="InterPro" id="IPR049945">
    <property type="entry name" value="AAA_22"/>
</dbReference>
<dbReference type="Gene3D" id="1.25.40.10">
    <property type="entry name" value="Tetratricopeptide repeat domain"/>
    <property type="match status" value="2"/>
</dbReference>
<comment type="caution">
    <text evidence="5">The sequence shown here is derived from an EMBL/GenBank/DDBJ whole genome shotgun (WGS) entry which is preliminary data.</text>
</comment>
<dbReference type="SMART" id="SM00862">
    <property type="entry name" value="Trans_reg_C"/>
    <property type="match status" value="1"/>
</dbReference>
<dbReference type="PROSITE" id="PS51755">
    <property type="entry name" value="OMPR_PHOB"/>
    <property type="match status" value="1"/>
</dbReference>
<evidence type="ECO:0000256" key="2">
    <source>
        <dbReference type="ARBA" id="ARBA00023125"/>
    </source>
</evidence>
<dbReference type="Pfam" id="PF25872">
    <property type="entry name" value="HTH_77"/>
    <property type="match status" value="1"/>
</dbReference>
<dbReference type="RefSeq" id="WP_192747466.1">
    <property type="nucleotide sequence ID" value="NZ_JADBEJ010000008.1"/>
</dbReference>
<feature type="DNA-binding region" description="OmpR/PhoB-type" evidence="3">
    <location>
        <begin position="1"/>
        <end position="91"/>
    </location>
</feature>
<dbReference type="EMBL" id="JADBEJ010000008">
    <property type="protein sequence ID" value="MBE1581042.1"/>
    <property type="molecule type" value="Genomic_DNA"/>
</dbReference>
<dbReference type="InterPro" id="IPR016032">
    <property type="entry name" value="Sig_transdc_resp-reg_C-effctor"/>
</dbReference>
<dbReference type="InterPro" id="IPR027417">
    <property type="entry name" value="P-loop_NTPase"/>
</dbReference>
<dbReference type="Gene3D" id="1.10.10.10">
    <property type="entry name" value="Winged helix-like DNA-binding domain superfamily/Winged helix DNA-binding domain"/>
    <property type="match status" value="1"/>
</dbReference>
<dbReference type="InterPro" id="IPR058852">
    <property type="entry name" value="HTH_77"/>
</dbReference>
<keyword evidence="6" id="KW-1185">Reference proteome</keyword>
<evidence type="ECO:0000313" key="5">
    <source>
        <dbReference type="EMBL" id="MBE1581042.1"/>
    </source>
</evidence>
<gene>
    <name evidence="5" type="ORF">H4W30_008123</name>
</gene>
<protein>
    <submittedName>
        <fullName evidence="5">ATPase/DNA-binding SARP family transcriptional activator</fullName>
    </submittedName>
</protein>
<dbReference type="InterPro" id="IPR036388">
    <property type="entry name" value="WH-like_DNA-bd_sf"/>
</dbReference>
<comment type="similarity">
    <text evidence="1">Belongs to the AfsR/DnrI/RedD regulatory family.</text>
</comment>
<dbReference type="SUPFAM" id="SSF46894">
    <property type="entry name" value="C-terminal effector domain of the bipartite response regulators"/>
    <property type="match status" value="1"/>
</dbReference>
<accession>A0ABR9LKD8</accession>
<dbReference type="InterPro" id="IPR005158">
    <property type="entry name" value="BTAD"/>
</dbReference>
<reference evidence="5 6" key="1">
    <citation type="submission" date="2020-10" db="EMBL/GenBank/DDBJ databases">
        <title>Sequencing the genomes of 1000 actinobacteria strains.</title>
        <authorList>
            <person name="Klenk H.-P."/>
        </authorList>
    </citation>
    <scope>NUCLEOTIDE SEQUENCE [LARGE SCALE GENOMIC DNA]</scope>
    <source>
        <strain evidence="5 6">DSM 46661</strain>
    </source>
</reference>
<dbReference type="Gene3D" id="3.40.50.300">
    <property type="entry name" value="P-loop containing nucleotide triphosphate hydrolases"/>
    <property type="match status" value="1"/>
</dbReference>
<keyword evidence="2 3" id="KW-0238">DNA-binding</keyword>
<dbReference type="SUPFAM" id="SSF52540">
    <property type="entry name" value="P-loop containing nucleoside triphosphate hydrolases"/>
    <property type="match status" value="1"/>
</dbReference>
<dbReference type="SMART" id="SM01043">
    <property type="entry name" value="BTAD"/>
    <property type="match status" value="1"/>
</dbReference>
<dbReference type="InterPro" id="IPR001867">
    <property type="entry name" value="OmpR/PhoB-type_DNA-bd"/>
</dbReference>
<dbReference type="PANTHER" id="PTHR47691">
    <property type="entry name" value="REGULATOR-RELATED"/>
    <property type="match status" value="1"/>
</dbReference>
<organism evidence="5 6">
    <name type="scientific">Amycolatopsis roodepoortensis</name>
    <dbReference type="NCBI Taxonomy" id="700274"/>
    <lineage>
        <taxon>Bacteria</taxon>
        <taxon>Bacillati</taxon>
        <taxon>Actinomycetota</taxon>
        <taxon>Actinomycetes</taxon>
        <taxon>Pseudonocardiales</taxon>
        <taxon>Pseudonocardiaceae</taxon>
        <taxon>Amycolatopsis</taxon>
    </lineage>
</organism>
<evidence type="ECO:0000256" key="1">
    <source>
        <dbReference type="ARBA" id="ARBA00005820"/>
    </source>
</evidence>
<dbReference type="PRINTS" id="PR00364">
    <property type="entry name" value="DISEASERSIST"/>
</dbReference>
<sequence length="1040" mass="111557">MRFGVLGATEVRRDDGTTVPIGGPRVRTLFALLALEAGRIVPAERLIDGLYGEQPPEGVANALQSQVSRLRGALKELAPVEFSPAGYRLAVDPDDVDVHRFERLAAEGRRTLAAGDAAKASELLRDALGLWRGPAFADITDAPFRDPQVTRLNELKTSAIEDRVEAELKLGKHEDVLGELREVIDEQPLREKSRALLIRALHAAGRQAEALTAFEDARRVLADELGADPGPDLAAAHLAVLRGETPPAKGTTTALPAQLTSFIGREGDLRHVLDRLESSRLVTLTGPGGAGKTRLAIETAAAVDLPAVFVELAPYTEDSDIAHAALTALGLRSVPLGTVTAPVENAPVERLIDALAERAVLLVLDNCEHLIEAAAKLAARLLGAAPALRVLATSREPLGITGEVVSPVPRLAVPPPGTPPARSLEFAAVRLFADRARAGDPGFVVDDETAGDVQRVCAALDGLPLAIELAAARVRTLPVGEIASRLDDRFGLLSRGSRVAESRHRTLRAVVEWSWDLLDEDERLLARRLTVFAGGTTLDDAEAVCAVPDIAELLPSLVDRSLVERTGDRYRMLETIRAFFTEKLVEAGETERLRRAHAEHFLALAEEADPLLRTGDQLIWLARLDAAYDDLLAALRWAAESDVRIALRLSAALVLYWWMRGRRFEGSTLCLEVVKRLGERAPDGLEEEYQLCVLTAAAGLRGHEALDRHLPLVDGLMLNIAKAPRNPALLLLMGVVSGPPGDDDALIRRSRVLLANSDAWSLALAPTGYGLRALMQGELDTAEEFLLEGAQAFRSIGERWGLSMALDHLSQILIWTNRQAEALETMNEALRLMRELGASDDNADLLCRRGGSKLLHGDAAGARADFELAIEIARRAGMPESRAAGYVGLSFLARHEGDLAAARALSERALAECSGGSFAAEGVRAGAKISLGWVLAAEGDADGAEELHRLALVSADRWHDSTTMACAVEGLAGVALVRGDAERAAVLIGAAVTIRGTPFAVDLDAALLRTTVRERLGDDFDRAYRRGLGLRGAAQLTGNL</sequence>